<sequence length="311" mass="35702">MEFIQKKKINFLYAYFKIWLFIIVTLTCETLDLLNDGESLIPKNNIAAILPLLEKTYSVLFKLKPILFATEYTNVIHLTTGIDYGEYGGRTPAIFFTNDGSGRLYICSAVNLYTGPYPLFVSEPLPLNKWSSIRLMQFQNNGKYTFVVFINEVNVYSINNQNPQSFQNVKVYISNPWHKVQDGFIKDLRIINGNRVISSISNQVIKMSSKWVYKQPSGTLLQTQNYQFVCRRLQLRQQSPCYQQEILSGIVTFLPIQVMDIIGYDSNTALIYGITKRNNFIEVNLNKKKAIVISSEKCSSVKVCNQPFDAK</sequence>
<evidence type="ECO:0000256" key="1">
    <source>
        <dbReference type="SAM" id="Phobius"/>
    </source>
</evidence>
<accession>A0ABM4DAY0</accession>
<keyword evidence="1" id="KW-0812">Transmembrane</keyword>
<keyword evidence="1" id="KW-1133">Transmembrane helix</keyword>
<proteinExistence type="predicted"/>
<gene>
    <name evidence="3" type="primary">LOC136089446</name>
</gene>
<feature type="transmembrane region" description="Helical" evidence="1">
    <location>
        <begin position="12"/>
        <end position="34"/>
    </location>
</feature>
<protein>
    <submittedName>
        <fullName evidence="3">Uncharacterized protein LOC136089446</fullName>
    </submittedName>
</protein>
<evidence type="ECO:0000313" key="2">
    <source>
        <dbReference type="Proteomes" id="UP001652625"/>
    </source>
</evidence>
<reference evidence="3" key="1">
    <citation type="submission" date="2025-08" db="UniProtKB">
        <authorList>
            <consortium name="RefSeq"/>
        </authorList>
    </citation>
    <scope>IDENTIFICATION</scope>
</reference>
<dbReference type="Proteomes" id="UP001652625">
    <property type="component" value="Chromosome 13"/>
</dbReference>
<evidence type="ECO:0000313" key="3">
    <source>
        <dbReference type="RefSeq" id="XP_065671521.1"/>
    </source>
</evidence>
<dbReference type="RefSeq" id="XP_065671521.1">
    <property type="nucleotide sequence ID" value="XM_065815449.1"/>
</dbReference>
<organism evidence="2 3">
    <name type="scientific">Hydra vulgaris</name>
    <name type="common">Hydra</name>
    <name type="synonym">Hydra attenuata</name>
    <dbReference type="NCBI Taxonomy" id="6087"/>
    <lineage>
        <taxon>Eukaryota</taxon>
        <taxon>Metazoa</taxon>
        <taxon>Cnidaria</taxon>
        <taxon>Hydrozoa</taxon>
        <taxon>Hydroidolina</taxon>
        <taxon>Anthoathecata</taxon>
        <taxon>Aplanulata</taxon>
        <taxon>Hydridae</taxon>
        <taxon>Hydra</taxon>
    </lineage>
</organism>
<dbReference type="GeneID" id="136089446"/>
<keyword evidence="1" id="KW-0472">Membrane</keyword>
<name>A0ABM4DAY0_HYDVU</name>
<keyword evidence="2" id="KW-1185">Reference proteome</keyword>